<evidence type="ECO:0000313" key="3">
    <source>
        <dbReference type="Proteomes" id="UP000799770"/>
    </source>
</evidence>
<feature type="region of interest" description="Disordered" evidence="1">
    <location>
        <begin position="194"/>
        <end position="213"/>
    </location>
</feature>
<organism evidence="2 3">
    <name type="scientific">Lophiotrema nucula</name>
    <dbReference type="NCBI Taxonomy" id="690887"/>
    <lineage>
        <taxon>Eukaryota</taxon>
        <taxon>Fungi</taxon>
        <taxon>Dikarya</taxon>
        <taxon>Ascomycota</taxon>
        <taxon>Pezizomycotina</taxon>
        <taxon>Dothideomycetes</taxon>
        <taxon>Pleosporomycetidae</taxon>
        <taxon>Pleosporales</taxon>
        <taxon>Lophiotremataceae</taxon>
        <taxon>Lophiotrema</taxon>
    </lineage>
</organism>
<dbReference type="EMBL" id="ML977323">
    <property type="protein sequence ID" value="KAF2115176.1"/>
    <property type="molecule type" value="Genomic_DNA"/>
</dbReference>
<dbReference type="AlphaFoldDB" id="A0A6A5Z7N5"/>
<evidence type="ECO:0000256" key="1">
    <source>
        <dbReference type="SAM" id="MobiDB-lite"/>
    </source>
</evidence>
<feature type="region of interest" description="Disordered" evidence="1">
    <location>
        <begin position="85"/>
        <end position="137"/>
    </location>
</feature>
<reference evidence="2" key="1">
    <citation type="journal article" date="2020" name="Stud. Mycol.">
        <title>101 Dothideomycetes genomes: a test case for predicting lifestyles and emergence of pathogens.</title>
        <authorList>
            <person name="Haridas S."/>
            <person name="Albert R."/>
            <person name="Binder M."/>
            <person name="Bloem J."/>
            <person name="Labutti K."/>
            <person name="Salamov A."/>
            <person name="Andreopoulos B."/>
            <person name="Baker S."/>
            <person name="Barry K."/>
            <person name="Bills G."/>
            <person name="Bluhm B."/>
            <person name="Cannon C."/>
            <person name="Castanera R."/>
            <person name="Culley D."/>
            <person name="Daum C."/>
            <person name="Ezra D."/>
            <person name="Gonzalez J."/>
            <person name="Henrissat B."/>
            <person name="Kuo A."/>
            <person name="Liang C."/>
            <person name="Lipzen A."/>
            <person name="Lutzoni F."/>
            <person name="Magnuson J."/>
            <person name="Mondo S."/>
            <person name="Nolan M."/>
            <person name="Ohm R."/>
            <person name="Pangilinan J."/>
            <person name="Park H.-J."/>
            <person name="Ramirez L."/>
            <person name="Alfaro M."/>
            <person name="Sun H."/>
            <person name="Tritt A."/>
            <person name="Yoshinaga Y."/>
            <person name="Zwiers L.-H."/>
            <person name="Turgeon B."/>
            <person name="Goodwin S."/>
            <person name="Spatafora J."/>
            <person name="Crous P."/>
            <person name="Grigoriev I."/>
        </authorList>
    </citation>
    <scope>NUCLEOTIDE SEQUENCE</scope>
    <source>
        <strain evidence="2">CBS 627.86</strain>
    </source>
</reference>
<feature type="compositionally biased region" description="Pro residues" evidence="1">
    <location>
        <begin position="96"/>
        <end position="106"/>
    </location>
</feature>
<dbReference type="OrthoDB" id="3797508at2759"/>
<sequence length="213" mass="24933">MCWISLTPFKKQKHHHHHHPHLPHPHLPHPHLHHHHHHHGRHHEDVEELVRIRRPSATTITILEPYPEHHHHHNHSRHPLFLNPIKLHGPGKKRAPLPPRAPPPSREPSRHREPIYHIQPIDANTSRRRDRSPPTYHTQIVSPLAIEVRETTRVALRDVYPRRERERRRLRRVAGYEVLSSRVPWGWDCVSSVGSSGGSRGERGGYGGIDGWL</sequence>
<keyword evidence="3" id="KW-1185">Reference proteome</keyword>
<accession>A0A6A5Z7N5</accession>
<evidence type="ECO:0000313" key="2">
    <source>
        <dbReference type="EMBL" id="KAF2115176.1"/>
    </source>
</evidence>
<gene>
    <name evidence="2" type="ORF">BDV96DRAFT_575004</name>
</gene>
<feature type="compositionally biased region" description="Gly residues" evidence="1">
    <location>
        <begin position="195"/>
        <end position="213"/>
    </location>
</feature>
<feature type="compositionally biased region" description="Basic residues" evidence="1">
    <location>
        <begin position="13"/>
        <end position="41"/>
    </location>
</feature>
<protein>
    <submittedName>
        <fullName evidence="2">Uncharacterized protein</fullName>
    </submittedName>
</protein>
<name>A0A6A5Z7N5_9PLEO</name>
<proteinExistence type="predicted"/>
<dbReference type="Proteomes" id="UP000799770">
    <property type="component" value="Unassembled WGS sequence"/>
</dbReference>
<feature type="region of interest" description="Disordered" evidence="1">
    <location>
        <begin position="13"/>
        <end position="44"/>
    </location>
</feature>